<dbReference type="SUPFAM" id="SSF55729">
    <property type="entry name" value="Acyl-CoA N-acyltransferases (Nat)"/>
    <property type="match status" value="1"/>
</dbReference>
<dbReference type="Proteomes" id="UP000651085">
    <property type="component" value="Unassembled WGS sequence"/>
</dbReference>
<dbReference type="InterPro" id="IPR000182">
    <property type="entry name" value="GNAT_dom"/>
</dbReference>
<accession>A0A926F323</accession>
<proteinExistence type="predicted"/>
<keyword evidence="3" id="KW-1185">Reference proteome</keyword>
<reference evidence="2" key="1">
    <citation type="submission" date="2020-08" db="EMBL/GenBank/DDBJ databases">
        <title>Genome public.</title>
        <authorList>
            <person name="Liu C."/>
            <person name="Sun Q."/>
        </authorList>
    </citation>
    <scope>NUCLEOTIDE SEQUENCE</scope>
    <source>
        <strain evidence="2">N12</strain>
    </source>
</reference>
<gene>
    <name evidence="2" type="ORF">H8744_16435</name>
</gene>
<feature type="domain" description="N-acetyltransferase" evidence="1">
    <location>
        <begin position="136"/>
        <end position="267"/>
    </location>
</feature>
<sequence>MDRVNTLEEINGYVHVIKNHQKGFLTNFFLDKSKHSYWISKGELYSMAYDKCIFLIRRSPLANYLFYFSTDVDSLRDGLGEISRLECPLVLDLVGTEQTTAPIKELFLKNRFTLYESLYRMSRTGLPLNQEKTCTDVLRACREDAEEVCQLLTDHFDPLSEQLPTLEEIRHFIEGNGILVYKNDDRVVGFIIYELLGITLYLRYWFVSPEFRELKIGSRLFEAFMYEGRNTKRQLFWVIASNENAIKRYEHYGFRAEELYDYVLIKK</sequence>
<dbReference type="Pfam" id="PF00583">
    <property type="entry name" value="Acetyltransf_1"/>
    <property type="match status" value="1"/>
</dbReference>
<evidence type="ECO:0000313" key="2">
    <source>
        <dbReference type="EMBL" id="MBC8594798.1"/>
    </source>
</evidence>
<dbReference type="PROSITE" id="PS51186">
    <property type="entry name" value="GNAT"/>
    <property type="match status" value="1"/>
</dbReference>
<comment type="caution">
    <text evidence="2">The sequence shown here is derived from an EMBL/GenBank/DDBJ whole genome shotgun (WGS) entry which is preliminary data.</text>
</comment>
<dbReference type="Gene3D" id="3.40.630.30">
    <property type="match status" value="1"/>
</dbReference>
<dbReference type="AlphaFoldDB" id="A0A926F323"/>
<protein>
    <submittedName>
        <fullName evidence="2">GNAT family N-acetyltransferase</fullName>
    </submittedName>
</protein>
<dbReference type="EMBL" id="JACRTF010000001">
    <property type="protein sequence ID" value="MBC8594798.1"/>
    <property type="molecule type" value="Genomic_DNA"/>
</dbReference>
<name>A0A926F323_9BACT</name>
<dbReference type="CDD" id="cd04301">
    <property type="entry name" value="NAT_SF"/>
    <property type="match status" value="1"/>
</dbReference>
<dbReference type="RefSeq" id="WP_262435887.1">
    <property type="nucleotide sequence ID" value="NZ_JACRTF010000001.1"/>
</dbReference>
<dbReference type="GO" id="GO:0016747">
    <property type="term" value="F:acyltransferase activity, transferring groups other than amino-acyl groups"/>
    <property type="evidence" value="ECO:0007669"/>
    <property type="project" value="InterPro"/>
</dbReference>
<evidence type="ECO:0000313" key="3">
    <source>
        <dbReference type="Proteomes" id="UP000651085"/>
    </source>
</evidence>
<organism evidence="2 3">
    <name type="scientific">Jilunia laotingensis</name>
    <dbReference type="NCBI Taxonomy" id="2763675"/>
    <lineage>
        <taxon>Bacteria</taxon>
        <taxon>Pseudomonadati</taxon>
        <taxon>Bacteroidota</taxon>
        <taxon>Bacteroidia</taxon>
        <taxon>Bacteroidales</taxon>
        <taxon>Bacteroidaceae</taxon>
        <taxon>Jilunia</taxon>
    </lineage>
</organism>
<evidence type="ECO:0000259" key="1">
    <source>
        <dbReference type="PROSITE" id="PS51186"/>
    </source>
</evidence>
<dbReference type="InterPro" id="IPR016181">
    <property type="entry name" value="Acyl_CoA_acyltransferase"/>
</dbReference>